<dbReference type="PROSITE" id="PS51257">
    <property type="entry name" value="PROKAR_LIPOPROTEIN"/>
    <property type="match status" value="1"/>
</dbReference>
<organism evidence="3 4">
    <name type="scientific">Humibacillus xanthopallidus</name>
    <dbReference type="NCBI Taxonomy" id="412689"/>
    <lineage>
        <taxon>Bacteria</taxon>
        <taxon>Bacillati</taxon>
        <taxon>Actinomycetota</taxon>
        <taxon>Actinomycetes</taxon>
        <taxon>Micrococcales</taxon>
        <taxon>Intrasporangiaceae</taxon>
        <taxon>Humibacillus</taxon>
    </lineage>
</organism>
<dbReference type="EMBL" id="VFQF01000003">
    <property type="protein sequence ID" value="TQN44692.1"/>
    <property type="molecule type" value="Genomic_DNA"/>
</dbReference>
<reference evidence="3 4" key="1">
    <citation type="submission" date="2019-06" db="EMBL/GenBank/DDBJ databases">
        <title>Sequencing the genomes of 1000 actinobacteria strains.</title>
        <authorList>
            <person name="Klenk H.-P."/>
        </authorList>
    </citation>
    <scope>NUCLEOTIDE SEQUENCE [LARGE SCALE GENOMIC DNA]</scope>
    <source>
        <strain evidence="3 4">DSM 21776</strain>
    </source>
</reference>
<accession>A0A543PKU3</accession>
<feature type="region of interest" description="Disordered" evidence="1">
    <location>
        <begin position="36"/>
        <end position="91"/>
    </location>
</feature>
<name>A0A543PKU3_9MICO</name>
<protein>
    <submittedName>
        <fullName evidence="3">Uncharacterized protein</fullName>
    </submittedName>
</protein>
<feature type="signal peptide" evidence="2">
    <location>
        <begin position="1"/>
        <end position="29"/>
    </location>
</feature>
<evidence type="ECO:0000256" key="2">
    <source>
        <dbReference type="SAM" id="SignalP"/>
    </source>
</evidence>
<feature type="compositionally biased region" description="Low complexity" evidence="1">
    <location>
        <begin position="41"/>
        <end position="52"/>
    </location>
</feature>
<evidence type="ECO:0000256" key="1">
    <source>
        <dbReference type="SAM" id="MobiDB-lite"/>
    </source>
</evidence>
<gene>
    <name evidence="3" type="ORF">FHX52_3912</name>
</gene>
<proteinExistence type="predicted"/>
<evidence type="ECO:0000313" key="4">
    <source>
        <dbReference type="Proteomes" id="UP000320085"/>
    </source>
</evidence>
<dbReference type="AlphaFoldDB" id="A0A543PKU3"/>
<sequence>MDSMWRASVCAGVAVSALLLGGCSFTASVNGVGSTTQNLPSDGGSTSDSSGDSAGGANSGIDTGNDIDRANGDGGVGSGPDEPGPKFPMTLRRTGGIAGFDDRVVVEISGRVVVNTRLVHGRTCTLTKVQRQQLLDALTALRATPVDSGSLTSGGTATLPPPDDTESEPITLSVTDDLARSFDLTDSSLGGVAELIGAVVTDVTLTTPASATCTTPTATATGVTAAG</sequence>
<comment type="caution">
    <text evidence="3">The sequence shown here is derived from an EMBL/GenBank/DDBJ whole genome shotgun (WGS) entry which is preliminary data.</text>
</comment>
<feature type="compositionally biased region" description="Polar residues" evidence="1">
    <location>
        <begin position="147"/>
        <end position="156"/>
    </location>
</feature>
<feature type="region of interest" description="Disordered" evidence="1">
    <location>
        <begin position="147"/>
        <end position="167"/>
    </location>
</feature>
<dbReference type="Proteomes" id="UP000320085">
    <property type="component" value="Unassembled WGS sequence"/>
</dbReference>
<keyword evidence="2" id="KW-0732">Signal</keyword>
<evidence type="ECO:0000313" key="3">
    <source>
        <dbReference type="EMBL" id="TQN44692.1"/>
    </source>
</evidence>
<feature type="chain" id="PRO_5038349834" evidence="2">
    <location>
        <begin position="30"/>
        <end position="227"/>
    </location>
</feature>